<evidence type="ECO:0008006" key="3">
    <source>
        <dbReference type="Google" id="ProtNLM"/>
    </source>
</evidence>
<organism evidence="1 2">
    <name type="scientific">Methylomonas rapida</name>
    <dbReference type="NCBI Taxonomy" id="2963939"/>
    <lineage>
        <taxon>Bacteria</taxon>
        <taxon>Pseudomonadati</taxon>
        <taxon>Pseudomonadota</taxon>
        <taxon>Gammaproteobacteria</taxon>
        <taxon>Methylococcales</taxon>
        <taxon>Methylococcaceae</taxon>
        <taxon>Methylomonas</taxon>
    </lineage>
</organism>
<dbReference type="EMBL" id="CP113517">
    <property type="protein sequence ID" value="WAR43559.1"/>
    <property type="molecule type" value="Genomic_DNA"/>
</dbReference>
<dbReference type="RefSeq" id="WP_255188527.1">
    <property type="nucleotide sequence ID" value="NZ_CP113517.1"/>
</dbReference>
<proteinExistence type="predicted"/>
<accession>A0ABY7GH60</accession>
<dbReference type="Gene3D" id="1.20.120.330">
    <property type="entry name" value="Nucleotidyltransferases domain 2"/>
    <property type="match status" value="1"/>
</dbReference>
<dbReference type="Proteomes" id="UP001162780">
    <property type="component" value="Chromosome"/>
</dbReference>
<sequence>MNESLVEIIKVCDRHADRLRWAMTELQKHRPLSEQTLAQLSDIDLAILDQFSTRFAKLQDAMGAKLFPAVLELTKEPGDLKAFIDKLYRLEKIGAIPSADNWLLMREIRNAFSHDYPDDPSMQAEVLNKALELSIQLLDVLKTVVDFVKPYINKS</sequence>
<gene>
    <name evidence="1" type="ORF">NM686_014380</name>
</gene>
<reference evidence="1" key="1">
    <citation type="submission" date="2022-11" db="EMBL/GenBank/DDBJ databases">
        <title>Methylomonas rapida sp. nov., Carotenoid-Producing Obligate Methanotrophs with High Growth Characteristics and Biotechnological Potential.</title>
        <authorList>
            <person name="Tikhonova E.N."/>
            <person name="Suleimanov R.Z."/>
            <person name="Miroshnikov K."/>
            <person name="Oshkin I.Y."/>
            <person name="Belova S.E."/>
            <person name="Danilova O.V."/>
            <person name="Ashikhmin A."/>
            <person name="Konopkin A."/>
            <person name="But S.Y."/>
            <person name="Khmelenina V.N."/>
            <person name="Kuznetsov N."/>
            <person name="Pimenov N.V."/>
            <person name="Dedysh S.N."/>
        </authorList>
    </citation>
    <scope>NUCLEOTIDE SEQUENCE</scope>
    <source>
        <strain evidence="1">MP1</strain>
    </source>
</reference>
<dbReference type="SUPFAM" id="SSF81593">
    <property type="entry name" value="Nucleotidyltransferase substrate binding subunit/domain"/>
    <property type="match status" value="1"/>
</dbReference>
<protein>
    <recommendedName>
        <fullName evidence="3">Toxin-antitoxin system antitoxin subunit</fullName>
    </recommendedName>
</protein>
<evidence type="ECO:0000313" key="2">
    <source>
        <dbReference type="Proteomes" id="UP001162780"/>
    </source>
</evidence>
<keyword evidence="2" id="KW-1185">Reference proteome</keyword>
<name>A0ABY7GH60_9GAMM</name>
<evidence type="ECO:0000313" key="1">
    <source>
        <dbReference type="EMBL" id="WAR43559.1"/>
    </source>
</evidence>